<dbReference type="KEGG" id="mph:MLP_04910"/>
<feature type="domain" description="GFO/IDH/MocA-like oxidoreductase" evidence="3">
    <location>
        <begin position="124"/>
        <end position="267"/>
    </location>
</feature>
<accession>F5XK09</accession>
<evidence type="ECO:0000259" key="2">
    <source>
        <dbReference type="Pfam" id="PF01408"/>
    </source>
</evidence>
<organism evidence="4 5">
    <name type="scientific">Microlunatus phosphovorus (strain ATCC 700054 / DSM 10555 / JCM 9379 / NBRC 101784 / NCIMB 13414 / VKM Ac-1990 / NM-1)</name>
    <dbReference type="NCBI Taxonomy" id="1032480"/>
    <lineage>
        <taxon>Bacteria</taxon>
        <taxon>Bacillati</taxon>
        <taxon>Actinomycetota</taxon>
        <taxon>Actinomycetes</taxon>
        <taxon>Propionibacteriales</taxon>
        <taxon>Propionibacteriaceae</taxon>
        <taxon>Microlunatus</taxon>
    </lineage>
</organism>
<keyword evidence="1" id="KW-0560">Oxidoreductase</keyword>
<dbReference type="eggNOG" id="COG0673">
    <property type="taxonomic scope" value="Bacteria"/>
</dbReference>
<name>F5XK09_MICPN</name>
<feature type="domain" description="Gfo/Idh/MocA-like oxidoreductase N-terminal" evidence="2">
    <location>
        <begin position="2"/>
        <end position="111"/>
    </location>
</feature>
<dbReference type="STRING" id="1032480.MLP_04910"/>
<dbReference type="Gene3D" id="3.30.360.10">
    <property type="entry name" value="Dihydrodipicolinate Reductase, domain 2"/>
    <property type="match status" value="1"/>
</dbReference>
<dbReference type="InterPro" id="IPR000683">
    <property type="entry name" value="Gfo/Idh/MocA-like_OxRdtase_N"/>
</dbReference>
<protein>
    <submittedName>
        <fullName evidence="4">Putative oxidoreductase</fullName>
    </submittedName>
</protein>
<reference evidence="4 5" key="1">
    <citation type="submission" date="2011-05" db="EMBL/GenBank/DDBJ databases">
        <title>Whole genome sequence of Microlunatus phosphovorus NM-1.</title>
        <authorList>
            <person name="Hosoyama A."/>
            <person name="Sasaki K."/>
            <person name="Harada T."/>
            <person name="Igarashi R."/>
            <person name="Kawakoshi A."/>
            <person name="Sasagawa M."/>
            <person name="Fukada J."/>
            <person name="Nakamura S."/>
            <person name="Katano Y."/>
            <person name="Hanada S."/>
            <person name="Kamagata Y."/>
            <person name="Nakamura N."/>
            <person name="Yamazaki S."/>
            <person name="Fujita N."/>
        </authorList>
    </citation>
    <scope>NUCLEOTIDE SEQUENCE [LARGE SCALE GENOMIC DNA]</scope>
    <source>
        <strain evidence="5">ATCC 700054 / DSM 10555 / JCM 9379 / NBRC 101784 / NCIMB 13414 / VKM Ac-1990 / NM-1</strain>
    </source>
</reference>
<dbReference type="InterPro" id="IPR036291">
    <property type="entry name" value="NAD(P)-bd_dom_sf"/>
</dbReference>
<dbReference type="PANTHER" id="PTHR43818">
    <property type="entry name" value="BCDNA.GH03377"/>
    <property type="match status" value="1"/>
</dbReference>
<dbReference type="EMBL" id="AP012204">
    <property type="protein sequence ID" value="BAK33505.1"/>
    <property type="molecule type" value="Genomic_DNA"/>
</dbReference>
<proteinExistence type="predicted"/>
<dbReference type="Pfam" id="PF01408">
    <property type="entry name" value="GFO_IDH_MocA"/>
    <property type="match status" value="1"/>
</dbReference>
<dbReference type="GO" id="GO:0000166">
    <property type="term" value="F:nucleotide binding"/>
    <property type="evidence" value="ECO:0007669"/>
    <property type="project" value="InterPro"/>
</dbReference>
<sequence length="373" mass="39789">MAILGAGMIGEVHRRAALLAGAEIVGVMASTPERSAAVATAWGVEQAYGSIDDVLASDVEIAHICTPNSSHVPYATALMESGKHVLCEKPLGVGLADARHAAEVAERTGMVNTMPFAYRFHPMVRELRARVQSAEFGAVNLMHGSYLQDWLLNPRATSWRVDPAAGGPSRAFGDIGSHWCDLVEWVTGDRIAELVSTTSITVKQRPAATAASFSAVASDAPLIDVTTEDSALIMFRTAKDVAGSAVISQLSAGRKNRLWIEVDGMHQSAVFDQEQPERLWIGEDTASHLLVRDPNQGSAEQRRLATLPAGHAQGYAQCFEAYVADSYAAVDAYQGRGEVPDGLPTFTDGARAAAICDAMLRSAVSRTWVTVEG</sequence>
<dbReference type="InterPro" id="IPR050463">
    <property type="entry name" value="Gfo/Idh/MocA_oxidrdct_glycsds"/>
</dbReference>
<dbReference type="PANTHER" id="PTHR43818:SF11">
    <property type="entry name" value="BCDNA.GH03377"/>
    <property type="match status" value="1"/>
</dbReference>
<evidence type="ECO:0000259" key="3">
    <source>
        <dbReference type="Pfam" id="PF22725"/>
    </source>
</evidence>
<evidence type="ECO:0000313" key="4">
    <source>
        <dbReference type="EMBL" id="BAK33505.1"/>
    </source>
</evidence>
<gene>
    <name evidence="4" type="ordered locus">MLP_04910</name>
</gene>
<dbReference type="SUPFAM" id="SSF55347">
    <property type="entry name" value="Glyceraldehyde-3-phosphate dehydrogenase-like, C-terminal domain"/>
    <property type="match status" value="1"/>
</dbReference>
<evidence type="ECO:0000313" key="5">
    <source>
        <dbReference type="Proteomes" id="UP000007947"/>
    </source>
</evidence>
<dbReference type="SUPFAM" id="SSF51735">
    <property type="entry name" value="NAD(P)-binding Rossmann-fold domains"/>
    <property type="match status" value="1"/>
</dbReference>
<evidence type="ECO:0000256" key="1">
    <source>
        <dbReference type="ARBA" id="ARBA00023002"/>
    </source>
</evidence>
<dbReference type="Proteomes" id="UP000007947">
    <property type="component" value="Chromosome"/>
</dbReference>
<dbReference type="Gene3D" id="3.40.50.720">
    <property type="entry name" value="NAD(P)-binding Rossmann-like Domain"/>
    <property type="match status" value="1"/>
</dbReference>
<keyword evidence="5" id="KW-1185">Reference proteome</keyword>
<dbReference type="Pfam" id="PF22725">
    <property type="entry name" value="GFO_IDH_MocA_C3"/>
    <property type="match status" value="1"/>
</dbReference>
<dbReference type="InterPro" id="IPR055170">
    <property type="entry name" value="GFO_IDH_MocA-like_dom"/>
</dbReference>
<dbReference type="AlphaFoldDB" id="F5XK09"/>
<dbReference type="GO" id="GO:0016491">
    <property type="term" value="F:oxidoreductase activity"/>
    <property type="evidence" value="ECO:0007669"/>
    <property type="project" value="UniProtKB-KW"/>
</dbReference>
<dbReference type="HOGENOM" id="CLU_023194_17_2_11"/>